<keyword evidence="8" id="KW-1185">Reference proteome</keyword>
<name>A0ABS0QGW9_THEVU</name>
<protein>
    <submittedName>
        <fullName evidence="7">DUF423 domain-containing protein</fullName>
    </submittedName>
</protein>
<comment type="similarity">
    <text evidence="2">Belongs to the UPF0382 family.</text>
</comment>
<keyword evidence="4 6" id="KW-1133">Transmembrane helix</keyword>
<dbReference type="PANTHER" id="PTHR43461:SF1">
    <property type="entry name" value="TRANSMEMBRANE PROTEIN 256"/>
    <property type="match status" value="1"/>
</dbReference>
<organism evidence="7 8">
    <name type="scientific">Thermoactinomyces vulgaris</name>
    <dbReference type="NCBI Taxonomy" id="2026"/>
    <lineage>
        <taxon>Bacteria</taxon>
        <taxon>Bacillati</taxon>
        <taxon>Bacillota</taxon>
        <taxon>Bacilli</taxon>
        <taxon>Bacillales</taxon>
        <taxon>Thermoactinomycetaceae</taxon>
        <taxon>Thermoactinomyces</taxon>
    </lineage>
</organism>
<comment type="caution">
    <text evidence="7">The sequence shown here is derived from an EMBL/GenBank/DDBJ whole genome shotgun (WGS) entry which is preliminary data.</text>
</comment>
<dbReference type="RefSeq" id="WP_037996759.1">
    <property type="nucleotide sequence ID" value="NZ_CP036487.1"/>
</dbReference>
<evidence type="ECO:0000256" key="5">
    <source>
        <dbReference type="ARBA" id="ARBA00023136"/>
    </source>
</evidence>
<feature type="transmembrane region" description="Helical" evidence="6">
    <location>
        <begin position="98"/>
        <end position="121"/>
    </location>
</feature>
<dbReference type="Pfam" id="PF04241">
    <property type="entry name" value="DUF423"/>
    <property type="match status" value="1"/>
</dbReference>
<dbReference type="Proteomes" id="UP000641910">
    <property type="component" value="Unassembled WGS sequence"/>
</dbReference>
<evidence type="ECO:0000256" key="1">
    <source>
        <dbReference type="ARBA" id="ARBA00004141"/>
    </source>
</evidence>
<evidence type="ECO:0000256" key="4">
    <source>
        <dbReference type="ARBA" id="ARBA00022989"/>
    </source>
</evidence>
<reference evidence="7 8" key="1">
    <citation type="submission" date="2020-12" db="EMBL/GenBank/DDBJ databases">
        <title>WGS of Thermoactinomyces spp.</title>
        <authorList>
            <person name="Cheng K."/>
        </authorList>
    </citation>
    <scope>NUCLEOTIDE SEQUENCE [LARGE SCALE GENOMIC DNA]</scope>
    <source>
        <strain evidence="8">CICC 10650\ACCC 41061</strain>
    </source>
</reference>
<feature type="transmembrane region" description="Helical" evidence="6">
    <location>
        <begin position="71"/>
        <end position="92"/>
    </location>
</feature>
<sequence length="126" mass="13172">MKVFVILGSINMALAVAIGAFGAHGLAPRVTDKMLQTWETGAHYHIIHALALIAVGLLMSKAGQASSLMNIGGWLLFAGIVIFSGSLYTLVLTNVSKFGMITPIGGVCFIVGWILVAVATAKMAIE</sequence>
<proteinExistence type="inferred from homology"/>
<evidence type="ECO:0000313" key="7">
    <source>
        <dbReference type="EMBL" id="MBH8588524.1"/>
    </source>
</evidence>
<dbReference type="EMBL" id="JAECVU010000003">
    <property type="protein sequence ID" value="MBH8588524.1"/>
    <property type="molecule type" value="Genomic_DNA"/>
</dbReference>
<keyword evidence="3 6" id="KW-0812">Transmembrane</keyword>
<dbReference type="PANTHER" id="PTHR43461">
    <property type="entry name" value="TRANSMEMBRANE PROTEIN 256"/>
    <property type="match status" value="1"/>
</dbReference>
<dbReference type="InterPro" id="IPR006696">
    <property type="entry name" value="DUF423"/>
</dbReference>
<gene>
    <name evidence="7" type="ORF">I8U22_06785</name>
</gene>
<accession>A0ABS0QGW9</accession>
<evidence type="ECO:0000256" key="2">
    <source>
        <dbReference type="ARBA" id="ARBA00009694"/>
    </source>
</evidence>
<evidence type="ECO:0000313" key="8">
    <source>
        <dbReference type="Proteomes" id="UP000641910"/>
    </source>
</evidence>
<evidence type="ECO:0000256" key="3">
    <source>
        <dbReference type="ARBA" id="ARBA00022692"/>
    </source>
</evidence>
<comment type="subcellular location">
    <subcellularLocation>
        <location evidence="1">Membrane</location>
        <topology evidence="1">Multi-pass membrane protein</topology>
    </subcellularLocation>
</comment>
<evidence type="ECO:0000256" key="6">
    <source>
        <dbReference type="SAM" id="Phobius"/>
    </source>
</evidence>
<keyword evidence="5 6" id="KW-0472">Membrane</keyword>
<feature type="transmembrane region" description="Helical" evidence="6">
    <location>
        <begin position="41"/>
        <end position="59"/>
    </location>
</feature>